<reference evidence="2 3" key="1">
    <citation type="journal article" date="2021" name="bioRxiv">
        <title>Unique metabolic strategies in Hadean analogues reveal hints for primordial physiology.</title>
        <authorList>
            <person name="Nobu M.K."/>
            <person name="Nakai R."/>
            <person name="Tamazawa S."/>
            <person name="Mori H."/>
            <person name="Toyoda A."/>
            <person name="Ijiri A."/>
            <person name="Suzuki S."/>
            <person name="Kurokawa K."/>
            <person name="Kamagata Y."/>
            <person name="Tamaki H."/>
        </authorList>
    </citation>
    <scope>NUCLEOTIDE SEQUENCE [LARGE SCALE GENOMIC DNA]</scope>
    <source>
        <strain evidence="2">BS525</strain>
    </source>
</reference>
<dbReference type="Proteomes" id="UP000811545">
    <property type="component" value="Unassembled WGS sequence"/>
</dbReference>
<organism evidence="2 3">
    <name type="scientific">Psychracetigena formicireducens</name>
    <dbReference type="NCBI Taxonomy" id="2986056"/>
    <lineage>
        <taxon>Bacteria</taxon>
        <taxon>Bacillati</taxon>
        <taxon>Candidatus Lithacetigenota</taxon>
        <taxon>Candidatus Psychracetigena</taxon>
    </lineage>
</organism>
<keyword evidence="1" id="KW-0812">Transmembrane</keyword>
<protein>
    <recommendedName>
        <fullName evidence="4">Holin</fullName>
    </recommendedName>
</protein>
<name>A0A9E2BLC4_PSYF1</name>
<keyword evidence="1" id="KW-1133">Transmembrane helix</keyword>
<proteinExistence type="predicted"/>
<gene>
    <name evidence="2" type="ORF">DDT42_01019</name>
</gene>
<evidence type="ECO:0000313" key="3">
    <source>
        <dbReference type="Proteomes" id="UP000811545"/>
    </source>
</evidence>
<evidence type="ECO:0000313" key="2">
    <source>
        <dbReference type="EMBL" id="MBT9145149.1"/>
    </source>
</evidence>
<evidence type="ECO:0008006" key="4">
    <source>
        <dbReference type="Google" id="ProtNLM"/>
    </source>
</evidence>
<sequence length="101" mass="11164">MEEALKLLGILFGVLARTLVPYLRKLKQGKIKEFEKGYWISALASFILGLITTLLIFPEFNVVQPGAGLEASIKLFCLAFGFGFGFNSLIAEGAKWGEKHK</sequence>
<accession>A0A9E2BLC4</accession>
<evidence type="ECO:0000256" key="1">
    <source>
        <dbReference type="SAM" id="Phobius"/>
    </source>
</evidence>
<comment type="caution">
    <text evidence="2">The sequence shown here is derived from an EMBL/GenBank/DDBJ whole genome shotgun (WGS) entry which is preliminary data.</text>
</comment>
<keyword evidence="1" id="KW-0472">Membrane</keyword>
<feature type="transmembrane region" description="Helical" evidence="1">
    <location>
        <begin position="72"/>
        <end position="91"/>
    </location>
</feature>
<feature type="transmembrane region" description="Helical" evidence="1">
    <location>
        <begin position="6"/>
        <end position="24"/>
    </location>
</feature>
<dbReference type="EMBL" id="QLTW01000053">
    <property type="protein sequence ID" value="MBT9145149.1"/>
    <property type="molecule type" value="Genomic_DNA"/>
</dbReference>
<dbReference type="AlphaFoldDB" id="A0A9E2BLC4"/>
<feature type="transmembrane region" description="Helical" evidence="1">
    <location>
        <begin position="36"/>
        <end position="57"/>
    </location>
</feature>